<dbReference type="AlphaFoldDB" id="A0A6N6JLP2"/>
<name>A0A6N6JLP2_9RHOB</name>
<dbReference type="Proteomes" id="UP000436822">
    <property type="component" value="Unassembled WGS sequence"/>
</dbReference>
<evidence type="ECO:0000313" key="3">
    <source>
        <dbReference type="Proteomes" id="UP000436822"/>
    </source>
</evidence>
<dbReference type="GO" id="GO:0016740">
    <property type="term" value="F:transferase activity"/>
    <property type="evidence" value="ECO:0007669"/>
    <property type="project" value="UniProtKB-KW"/>
</dbReference>
<feature type="domain" description="Histidine phosphotransferase ChpT C-terminal" evidence="1">
    <location>
        <begin position="78"/>
        <end position="192"/>
    </location>
</feature>
<dbReference type="OrthoDB" id="9803702at2"/>
<evidence type="ECO:0000313" key="2">
    <source>
        <dbReference type="EMBL" id="GFE66790.1"/>
    </source>
</evidence>
<sequence length="199" mass="21334">MTNDLNDNAALLGSRICHDLISPLGAISNGLELLAMSGAASSPELTLIEESIAAANARIRFFRVAFGAATGNQIMARADVMKLLGDCYNNTRIKIRWDMTADPTRTEAKVAMLGLLCLEASLPMGGDVTIGSDRGTWNLHAYGTKIRFDPEVWSVVQGPHQGASVRSSQVQFALLRDALNDTGKTAQVGHSDTAVSLRY</sequence>
<evidence type="ECO:0000259" key="1">
    <source>
        <dbReference type="Pfam" id="PF10090"/>
    </source>
</evidence>
<dbReference type="Pfam" id="PF10090">
    <property type="entry name" value="HPTransfase"/>
    <property type="match status" value="1"/>
</dbReference>
<protein>
    <submittedName>
        <fullName evidence="2">Histidine phosphotransferase</fullName>
    </submittedName>
</protein>
<dbReference type="InterPro" id="IPR036890">
    <property type="entry name" value="HATPase_C_sf"/>
</dbReference>
<proteinExistence type="predicted"/>
<organism evidence="2 3">
    <name type="scientific">Litoreibacter roseus</name>
    <dbReference type="NCBI Taxonomy" id="2601869"/>
    <lineage>
        <taxon>Bacteria</taxon>
        <taxon>Pseudomonadati</taxon>
        <taxon>Pseudomonadota</taxon>
        <taxon>Alphaproteobacteria</taxon>
        <taxon>Rhodobacterales</taxon>
        <taxon>Roseobacteraceae</taxon>
        <taxon>Litoreibacter</taxon>
    </lineage>
</organism>
<reference evidence="2 3" key="1">
    <citation type="submission" date="2019-12" db="EMBL/GenBank/DDBJ databases">
        <title>Litoreibacter badius sp. nov., a novel bacteriochlorophyll a-containing bacterium in the genus Litoreibacter.</title>
        <authorList>
            <person name="Kanamuro M."/>
            <person name="Takabe Y."/>
            <person name="Mori K."/>
            <person name="Takaichi S."/>
            <person name="Hanada S."/>
        </authorList>
    </citation>
    <scope>NUCLEOTIDE SEQUENCE [LARGE SCALE GENOMIC DNA]</scope>
    <source>
        <strain evidence="2 3">K6</strain>
    </source>
</reference>
<dbReference type="InterPro" id="IPR018762">
    <property type="entry name" value="ChpT_C"/>
</dbReference>
<gene>
    <name evidence="2" type="ORF">KIN_38640</name>
</gene>
<dbReference type="EMBL" id="BLJE01000006">
    <property type="protein sequence ID" value="GFE66790.1"/>
    <property type="molecule type" value="Genomic_DNA"/>
</dbReference>
<keyword evidence="3" id="KW-1185">Reference proteome</keyword>
<dbReference type="RefSeq" id="WP_159810156.1">
    <property type="nucleotide sequence ID" value="NZ_BLJE01000006.1"/>
</dbReference>
<dbReference type="Gene3D" id="1.10.287.130">
    <property type="match status" value="1"/>
</dbReference>
<comment type="caution">
    <text evidence="2">The sequence shown here is derived from an EMBL/GenBank/DDBJ whole genome shotgun (WGS) entry which is preliminary data.</text>
</comment>
<accession>A0A6N6JLP2</accession>
<dbReference type="Gene3D" id="3.30.565.10">
    <property type="entry name" value="Histidine kinase-like ATPase, C-terminal domain"/>
    <property type="match status" value="1"/>
</dbReference>
<keyword evidence="2" id="KW-0808">Transferase</keyword>